<accession>A0A5C3MF36</accession>
<protein>
    <submittedName>
        <fullName evidence="1">Uncharacterized protein</fullName>
    </submittedName>
</protein>
<name>A0A5C3MF36_9AGAR</name>
<sequence length="82" mass="9548">MNTGYYKTRYLRPSILGCLSGNRQWTVLFGLLKVTDRLLKTEDSQLSWDLPQILPITSVYALLLNDITLQPCTFPHFERYIP</sequence>
<dbReference type="Proteomes" id="UP000308652">
    <property type="component" value="Unassembled WGS sequence"/>
</dbReference>
<evidence type="ECO:0000313" key="2">
    <source>
        <dbReference type="Proteomes" id="UP000308652"/>
    </source>
</evidence>
<dbReference type="EMBL" id="ML213591">
    <property type="protein sequence ID" value="TFK43285.1"/>
    <property type="molecule type" value="Genomic_DNA"/>
</dbReference>
<reference evidence="1 2" key="1">
    <citation type="journal article" date="2019" name="Nat. Ecol. Evol.">
        <title>Megaphylogeny resolves global patterns of mushroom evolution.</title>
        <authorList>
            <person name="Varga T."/>
            <person name="Krizsan K."/>
            <person name="Foldi C."/>
            <person name="Dima B."/>
            <person name="Sanchez-Garcia M."/>
            <person name="Sanchez-Ramirez S."/>
            <person name="Szollosi G.J."/>
            <person name="Szarkandi J.G."/>
            <person name="Papp V."/>
            <person name="Albert L."/>
            <person name="Andreopoulos W."/>
            <person name="Angelini C."/>
            <person name="Antonin V."/>
            <person name="Barry K.W."/>
            <person name="Bougher N.L."/>
            <person name="Buchanan P."/>
            <person name="Buyck B."/>
            <person name="Bense V."/>
            <person name="Catcheside P."/>
            <person name="Chovatia M."/>
            <person name="Cooper J."/>
            <person name="Damon W."/>
            <person name="Desjardin D."/>
            <person name="Finy P."/>
            <person name="Geml J."/>
            <person name="Haridas S."/>
            <person name="Hughes K."/>
            <person name="Justo A."/>
            <person name="Karasinski D."/>
            <person name="Kautmanova I."/>
            <person name="Kiss B."/>
            <person name="Kocsube S."/>
            <person name="Kotiranta H."/>
            <person name="LaButti K.M."/>
            <person name="Lechner B.E."/>
            <person name="Liimatainen K."/>
            <person name="Lipzen A."/>
            <person name="Lukacs Z."/>
            <person name="Mihaltcheva S."/>
            <person name="Morgado L.N."/>
            <person name="Niskanen T."/>
            <person name="Noordeloos M.E."/>
            <person name="Ohm R.A."/>
            <person name="Ortiz-Santana B."/>
            <person name="Ovrebo C."/>
            <person name="Racz N."/>
            <person name="Riley R."/>
            <person name="Savchenko A."/>
            <person name="Shiryaev A."/>
            <person name="Soop K."/>
            <person name="Spirin V."/>
            <person name="Szebenyi C."/>
            <person name="Tomsovsky M."/>
            <person name="Tulloss R.E."/>
            <person name="Uehling J."/>
            <person name="Grigoriev I.V."/>
            <person name="Vagvolgyi C."/>
            <person name="Papp T."/>
            <person name="Martin F.M."/>
            <person name="Miettinen O."/>
            <person name="Hibbett D.S."/>
            <person name="Nagy L.G."/>
        </authorList>
    </citation>
    <scope>NUCLEOTIDE SEQUENCE [LARGE SCALE GENOMIC DNA]</scope>
    <source>
        <strain evidence="1 2">CBS 166.37</strain>
    </source>
</reference>
<gene>
    <name evidence="1" type="ORF">BDQ12DRAFT_171964</name>
</gene>
<organism evidence="1 2">
    <name type="scientific">Crucibulum laeve</name>
    <dbReference type="NCBI Taxonomy" id="68775"/>
    <lineage>
        <taxon>Eukaryota</taxon>
        <taxon>Fungi</taxon>
        <taxon>Dikarya</taxon>
        <taxon>Basidiomycota</taxon>
        <taxon>Agaricomycotina</taxon>
        <taxon>Agaricomycetes</taxon>
        <taxon>Agaricomycetidae</taxon>
        <taxon>Agaricales</taxon>
        <taxon>Agaricineae</taxon>
        <taxon>Nidulariaceae</taxon>
        <taxon>Crucibulum</taxon>
    </lineage>
</organism>
<dbReference type="AlphaFoldDB" id="A0A5C3MF36"/>
<proteinExistence type="predicted"/>
<keyword evidence="2" id="KW-1185">Reference proteome</keyword>
<evidence type="ECO:0000313" key="1">
    <source>
        <dbReference type="EMBL" id="TFK43285.1"/>
    </source>
</evidence>